<dbReference type="EMBL" id="QUSY01000222">
    <property type="protein sequence ID" value="RHY31354.1"/>
    <property type="molecule type" value="Genomic_DNA"/>
</dbReference>
<evidence type="ECO:0000313" key="4">
    <source>
        <dbReference type="Proteomes" id="UP000285060"/>
    </source>
</evidence>
<accession>A0A3R6Z660</accession>
<dbReference type="Proteomes" id="UP000285060">
    <property type="component" value="Unassembled WGS sequence"/>
</dbReference>
<sequence length="525" mass="58466">MFPQRELFVLNILLPGTPEVMYAQYFALRPDGVTDAFSKLWRAFMDGTDEFRNARLKLIPRVVEGPWMIRKAVGSKPFILANALEVQWFRGKNYLEAVVDVSSDSIAKKVTSMCRMCVASLVVDMALVVEGQSEDELPEAILGCVRYDRLDMKFATSFQFLLDDSDDSDVSSNDDKDSDDDAVIVNLKTTPPPAPSKKTKKKQAKKKSVLCVYFMELAWGEHFSVNSGLCRMDFAAGDNKSFYRALFFLMRQVGRRGCVRSAFEIAKLIWSLDPKGDPMHVLLCLDYYALSARQCQFVVDLVNSNTEVVFRTDKSVAVPSLAPVTVAELPGLQYLLGDVVRATDDLAATLSKFPQVLVPLTEKCGITTTSNVICSAVFANAPHLDDNGIVSHLLHIYVTRHASLWKVNEIQAFLLQSATKASASYNRATFVTELPPLVHKYKRAISPGQELDGMDLDVNNMDPAMIAQLQAQLEAEQARNGGNLPADAHPLLLFLQTLLPWNRIQQPGQRPANFDENPVYQPADE</sequence>
<dbReference type="VEuPathDB" id="FungiDB:H310_09106"/>
<dbReference type="Pfam" id="PF07059">
    <property type="entry name" value="EDR2_C"/>
    <property type="match status" value="1"/>
</dbReference>
<gene>
    <name evidence="3" type="ORF">DYB32_004919</name>
</gene>
<reference evidence="3 4" key="1">
    <citation type="submission" date="2018-08" db="EMBL/GenBank/DDBJ databases">
        <title>Aphanomyces genome sequencing and annotation.</title>
        <authorList>
            <person name="Minardi D."/>
            <person name="Oidtmann B."/>
            <person name="Van Der Giezen M."/>
            <person name="Studholme D.J."/>
        </authorList>
    </citation>
    <scope>NUCLEOTIDE SEQUENCE [LARGE SCALE GENOMIC DNA]</scope>
    <source>
        <strain evidence="3 4">NJM0002</strain>
    </source>
</reference>
<comment type="caution">
    <text evidence="3">The sequence shown here is derived from an EMBL/GenBank/DDBJ whole genome shotgun (WGS) entry which is preliminary data.</text>
</comment>
<dbReference type="PANTHER" id="PTHR22684:SF0">
    <property type="entry name" value="RIBOSOME QUALITY CONTROL COMPLEX SUBUNIT TCF25"/>
    <property type="match status" value="1"/>
</dbReference>
<keyword evidence="4" id="KW-1185">Reference proteome</keyword>
<proteinExistence type="predicted"/>
<dbReference type="InterPro" id="IPR009769">
    <property type="entry name" value="EDR2_C"/>
</dbReference>
<dbReference type="InterPro" id="IPR006994">
    <property type="entry name" value="TCF25/Rqc1"/>
</dbReference>
<protein>
    <recommendedName>
        <fullName evidence="2">Protein ENHANCED DISEASE RESISTANCE 2 C-terminal domain-containing protein</fullName>
    </recommendedName>
</protein>
<dbReference type="Pfam" id="PF04910">
    <property type="entry name" value="Tcf25"/>
    <property type="match status" value="1"/>
</dbReference>
<feature type="domain" description="Protein ENHANCED DISEASE RESISTANCE 2 C-terminal" evidence="2">
    <location>
        <begin position="6"/>
        <end position="151"/>
    </location>
</feature>
<dbReference type="GO" id="GO:1990112">
    <property type="term" value="C:RQC complex"/>
    <property type="evidence" value="ECO:0007669"/>
    <property type="project" value="TreeGrafter"/>
</dbReference>
<evidence type="ECO:0000256" key="1">
    <source>
        <dbReference type="SAM" id="MobiDB-lite"/>
    </source>
</evidence>
<name>A0A3R6Z660_9STRA</name>
<dbReference type="AlphaFoldDB" id="A0A3R6Z660"/>
<dbReference type="PANTHER" id="PTHR22684">
    <property type="entry name" value="NULP1-RELATED"/>
    <property type="match status" value="1"/>
</dbReference>
<evidence type="ECO:0000259" key="2">
    <source>
        <dbReference type="Pfam" id="PF07059"/>
    </source>
</evidence>
<feature type="region of interest" description="Disordered" evidence="1">
    <location>
        <begin position="506"/>
        <end position="525"/>
    </location>
</feature>
<evidence type="ECO:0000313" key="3">
    <source>
        <dbReference type="EMBL" id="RHY31354.1"/>
    </source>
</evidence>
<feature type="region of interest" description="Disordered" evidence="1">
    <location>
        <begin position="166"/>
        <end position="202"/>
    </location>
</feature>
<organism evidence="3 4">
    <name type="scientific">Aphanomyces invadans</name>
    <dbReference type="NCBI Taxonomy" id="157072"/>
    <lineage>
        <taxon>Eukaryota</taxon>
        <taxon>Sar</taxon>
        <taxon>Stramenopiles</taxon>
        <taxon>Oomycota</taxon>
        <taxon>Saprolegniomycetes</taxon>
        <taxon>Saprolegniales</taxon>
        <taxon>Verrucalvaceae</taxon>
        <taxon>Aphanomyces</taxon>
    </lineage>
</organism>